<proteinExistence type="predicted"/>
<sequence length="151" mass="16324">MSLPPAGWYNLVPASRGVIPRRAGTGLHLLAKEELLGGLIQARTGLLRKDSSASLYQLPEELFLDELVQARITPGRASTELYRTVPARSYSSASRYQPVPARRGAIHRLAGTNLYLIAEEWFLSKLVQACISSLGGTHVGAVLLPGFSNAL</sequence>
<dbReference type="AlphaFoldDB" id="A0A2N5VDI2"/>
<organism evidence="1 2">
    <name type="scientific">Puccinia coronata f. sp. avenae</name>
    <dbReference type="NCBI Taxonomy" id="200324"/>
    <lineage>
        <taxon>Eukaryota</taxon>
        <taxon>Fungi</taxon>
        <taxon>Dikarya</taxon>
        <taxon>Basidiomycota</taxon>
        <taxon>Pucciniomycotina</taxon>
        <taxon>Pucciniomycetes</taxon>
        <taxon>Pucciniales</taxon>
        <taxon>Pucciniaceae</taxon>
        <taxon>Puccinia</taxon>
    </lineage>
</organism>
<dbReference type="EMBL" id="PGCI01000026">
    <property type="protein sequence ID" value="PLW48052.1"/>
    <property type="molecule type" value="Genomic_DNA"/>
</dbReference>
<name>A0A2N5VDI2_9BASI</name>
<reference evidence="1 2" key="1">
    <citation type="submission" date="2017-11" db="EMBL/GenBank/DDBJ databases">
        <title>De novo assembly and phasing of dikaryotic genomes from two isolates of Puccinia coronata f. sp. avenae, the causal agent of oat crown rust.</title>
        <authorList>
            <person name="Miller M.E."/>
            <person name="Zhang Y."/>
            <person name="Omidvar V."/>
            <person name="Sperschneider J."/>
            <person name="Schwessinger B."/>
            <person name="Raley C."/>
            <person name="Palmer J.M."/>
            <person name="Garnica D."/>
            <person name="Upadhyaya N."/>
            <person name="Rathjen J."/>
            <person name="Taylor J.M."/>
            <person name="Park R.F."/>
            <person name="Dodds P.N."/>
            <person name="Hirsch C.D."/>
            <person name="Kianian S.F."/>
            <person name="Figueroa M."/>
        </authorList>
    </citation>
    <scope>NUCLEOTIDE SEQUENCE [LARGE SCALE GENOMIC DNA]</scope>
    <source>
        <strain evidence="1">12SD80</strain>
    </source>
</reference>
<comment type="caution">
    <text evidence="1">The sequence shown here is derived from an EMBL/GenBank/DDBJ whole genome shotgun (WGS) entry which is preliminary data.</text>
</comment>
<evidence type="ECO:0000313" key="1">
    <source>
        <dbReference type="EMBL" id="PLW48052.1"/>
    </source>
</evidence>
<gene>
    <name evidence="1" type="ORF">PCASD_03596</name>
</gene>
<dbReference type="Proteomes" id="UP000235392">
    <property type="component" value="Unassembled WGS sequence"/>
</dbReference>
<protein>
    <submittedName>
        <fullName evidence="1">Uncharacterized protein</fullName>
    </submittedName>
</protein>
<evidence type="ECO:0000313" key="2">
    <source>
        <dbReference type="Proteomes" id="UP000235392"/>
    </source>
</evidence>
<accession>A0A2N5VDI2</accession>